<protein>
    <submittedName>
        <fullName evidence="3">GGDEF domain-containing protein</fullName>
    </submittedName>
</protein>
<organism evidence="3 4">
    <name type="scientific">Hallerella porci</name>
    <dbReference type="NCBI Taxonomy" id="1945871"/>
    <lineage>
        <taxon>Bacteria</taxon>
        <taxon>Pseudomonadati</taxon>
        <taxon>Fibrobacterota</taxon>
        <taxon>Fibrobacteria</taxon>
        <taxon>Fibrobacterales</taxon>
        <taxon>Fibrobacteraceae</taxon>
        <taxon>Hallerella</taxon>
    </lineage>
</organism>
<accession>A0ABX5LL13</accession>
<dbReference type="SUPFAM" id="SSF55073">
    <property type="entry name" value="Nucleotide cyclase"/>
    <property type="match status" value="1"/>
</dbReference>
<dbReference type="Proteomes" id="UP000245523">
    <property type="component" value="Unassembled WGS sequence"/>
</dbReference>
<dbReference type="InterPro" id="IPR043128">
    <property type="entry name" value="Rev_trsase/Diguanyl_cyclase"/>
</dbReference>
<feature type="transmembrane region" description="Helical" evidence="1">
    <location>
        <begin position="12"/>
        <end position="30"/>
    </location>
</feature>
<dbReference type="Pfam" id="PF00990">
    <property type="entry name" value="GGDEF"/>
    <property type="match status" value="1"/>
</dbReference>
<dbReference type="InterPro" id="IPR000160">
    <property type="entry name" value="GGDEF_dom"/>
</dbReference>
<name>A0ABX5LL13_9BACT</name>
<evidence type="ECO:0000313" key="3">
    <source>
        <dbReference type="EMBL" id="PWL01969.1"/>
    </source>
</evidence>
<dbReference type="Gene3D" id="3.30.70.270">
    <property type="match status" value="1"/>
</dbReference>
<sequence length="368" mass="42303">MPTNFDLENIFIVNLFGCLLICLLLLTSRWRFKDNSEENKNLTILMICSLSNCIADPLSYLFIGHPGQFARIFIAVSTSWLYVSIMLTSFYWLRFLAAHLKSPLSQLHNGCLFVAIASGIFLLCINFIEPLSFSLDDNNFYHRETFYNYFLCIDYGILIDSIIFYFCTRLRGGVFKSFPLWAYLLPAIIGGSVQTFFYGNSVLSVSLAISLAGILVSLQNEKLFRDQESGLYNRNYLNFLQRVSAKIRPTKMTAILLTVHDFRKINLSFPQNSFIQNFAQMLKTAVGDRGNSIHCDGDEFLILITSQENSAIENCLQELQSEIDKFNFHNASPYLLAIDYDIRPFDFSQDSFIQILQNQERKLFNITQ</sequence>
<feature type="transmembrane region" description="Helical" evidence="1">
    <location>
        <begin position="69"/>
        <end position="95"/>
    </location>
</feature>
<gene>
    <name evidence="3" type="ORF">B0H50_10958</name>
</gene>
<feature type="transmembrane region" description="Helical" evidence="1">
    <location>
        <begin position="202"/>
        <end position="218"/>
    </location>
</feature>
<keyword evidence="1" id="KW-0812">Transmembrane</keyword>
<dbReference type="RefSeq" id="WP_146193696.1">
    <property type="nucleotide sequence ID" value="NZ_JAXEIU010000063.1"/>
</dbReference>
<feature type="transmembrane region" description="Helical" evidence="1">
    <location>
        <begin position="107"/>
        <end position="128"/>
    </location>
</feature>
<feature type="transmembrane region" description="Helical" evidence="1">
    <location>
        <begin position="42"/>
        <end position="63"/>
    </location>
</feature>
<dbReference type="EMBL" id="QGHD01000009">
    <property type="protein sequence ID" value="PWL01969.1"/>
    <property type="molecule type" value="Genomic_DNA"/>
</dbReference>
<evidence type="ECO:0000256" key="1">
    <source>
        <dbReference type="SAM" id="Phobius"/>
    </source>
</evidence>
<dbReference type="PROSITE" id="PS50887">
    <property type="entry name" value="GGDEF"/>
    <property type="match status" value="1"/>
</dbReference>
<reference evidence="3 4" key="1">
    <citation type="submission" date="2018-05" db="EMBL/GenBank/DDBJ databases">
        <title>Animal gut microbial communities from fecal samples from Wisconsin, USA.</title>
        <authorList>
            <person name="Neumann A."/>
        </authorList>
    </citation>
    <scope>NUCLEOTIDE SEQUENCE [LARGE SCALE GENOMIC DNA]</scope>
    <source>
        <strain evidence="3 4">UWS4</strain>
    </source>
</reference>
<proteinExistence type="predicted"/>
<evidence type="ECO:0000259" key="2">
    <source>
        <dbReference type="PROSITE" id="PS50887"/>
    </source>
</evidence>
<feature type="transmembrane region" description="Helical" evidence="1">
    <location>
        <begin position="148"/>
        <end position="166"/>
    </location>
</feature>
<keyword evidence="1" id="KW-1133">Transmembrane helix</keyword>
<evidence type="ECO:0000313" key="4">
    <source>
        <dbReference type="Proteomes" id="UP000245523"/>
    </source>
</evidence>
<feature type="domain" description="GGDEF" evidence="2">
    <location>
        <begin position="250"/>
        <end position="368"/>
    </location>
</feature>
<keyword evidence="1" id="KW-0472">Membrane</keyword>
<dbReference type="InterPro" id="IPR029787">
    <property type="entry name" value="Nucleotide_cyclase"/>
</dbReference>
<keyword evidence="4" id="KW-1185">Reference proteome</keyword>
<feature type="transmembrane region" description="Helical" evidence="1">
    <location>
        <begin position="178"/>
        <end position="196"/>
    </location>
</feature>
<comment type="caution">
    <text evidence="3">The sequence shown here is derived from an EMBL/GenBank/DDBJ whole genome shotgun (WGS) entry which is preliminary data.</text>
</comment>